<dbReference type="GO" id="GO:0005783">
    <property type="term" value="C:endoplasmic reticulum"/>
    <property type="evidence" value="ECO:0007669"/>
    <property type="project" value="UniProtKB-ARBA"/>
</dbReference>
<evidence type="ECO:0000256" key="1">
    <source>
        <dbReference type="ARBA" id="ARBA00002501"/>
    </source>
</evidence>
<gene>
    <name evidence="8" type="ORF">RHSIM_Rhsim12G0205100</name>
</gene>
<feature type="transmembrane region" description="Helical" evidence="7">
    <location>
        <begin position="119"/>
        <end position="139"/>
    </location>
</feature>
<dbReference type="EMBL" id="WJXA01000012">
    <property type="protein sequence ID" value="KAF7124962.1"/>
    <property type="molecule type" value="Genomic_DNA"/>
</dbReference>
<organism evidence="8 9">
    <name type="scientific">Rhododendron simsii</name>
    <name type="common">Sims's rhododendron</name>
    <dbReference type="NCBI Taxonomy" id="118357"/>
    <lineage>
        <taxon>Eukaryota</taxon>
        <taxon>Viridiplantae</taxon>
        <taxon>Streptophyta</taxon>
        <taxon>Embryophyta</taxon>
        <taxon>Tracheophyta</taxon>
        <taxon>Spermatophyta</taxon>
        <taxon>Magnoliopsida</taxon>
        <taxon>eudicotyledons</taxon>
        <taxon>Gunneridae</taxon>
        <taxon>Pentapetalae</taxon>
        <taxon>asterids</taxon>
        <taxon>Ericales</taxon>
        <taxon>Ericaceae</taxon>
        <taxon>Ericoideae</taxon>
        <taxon>Rhodoreae</taxon>
        <taxon>Rhododendron</taxon>
    </lineage>
</organism>
<comment type="function">
    <text evidence="1 7">May be involved in both secretory and endocytic intracellular trafficking in the endosomal/prevacuolar compartments.</text>
</comment>
<keyword evidence="7" id="KW-0813">Transport</keyword>
<evidence type="ECO:0000256" key="3">
    <source>
        <dbReference type="ARBA" id="ARBA00006483"/>
    </source>
</evidence>
<keyword evidence="4 7" id="KW-0812">Transmembrane</keyword>
<name>A0A834G3J2_RHOSS</name>
<reference evidence="8" key="1">
    <citation type="submission" date="2019-11" db="EMBL/GenBank/DDBJ databases">
        <authorList>
            <person name="Liu Y."/>
            <person name="Hou J."/>
            <person name="Li T.-Q."/>
            <person name="Guan C.-H."/>
            <person name="Wu X."/>
            <person name="Wu H.-Z."/>
            <person name="Ling F."/>
            <person name="Zhang R."/>
            <person name="Shi X.-G."/>
            <person name="Ren J.-P."/>
            <person name="Chen E.-F."/>
            <person name="Sun J.-M."/>
        </authorList>
    </citation>
    <scope>NUCLEOTIDE SEQUENCE</scope>
    <source>
        <strain evidence="8">Adult_tree_wgs_1</strain>
        <tissue evidence="8">Leaves</tissue>
    </source>
</reference>
<dbReference type="Proteomes" id="UP000626092">
    <property type="component" value="Unassembled WGS sequence"/>
</dbReference>
<keyword evidence="6 7" id="KW-0472">Membrane</keyword>
<dbReference type="PANTHER" id="PTHR19317">
    <property type="entry name" value="PRENYLATED RAB ACCEPTOR 1-RELATED"/>
    <property type="match status" value="1"/>
</dbReference>
<evidence type="ECO:0000313" key="8">
    <source>
        <dbReference type="EMBL" id="KAF7124962.1"/>
    </source>
</evidence>
<dbReference type="InterPro" id="IPR004895">
    <property type="entry name" value="Prenylated_rab_accept_PRA1"/>
</dbReference>
<sequence length="193" mass="21113">MTTYGTIPTSSPVGGGTSLEYISRAKARLKAGLATSRPWRQMFNLPSITLPSHFTNCFPRIRINLPYFRMNYAIIILLILFLSLLWHPISLLVFVFMMAAWTFLYFLRDEPLVVFNRTIGDKVVLVVLFVLTIALLLLTHATVEILSAVLVGAVVVVVHAAVRRTDDLVMDEEVGGGGSGVAVFPGVASSSSS</sequence>
<evidence type="ECO:0000256" key="7">
    <source>
        <dbReference type="RuleBase" id="RU363107"/>
    </source>
</evidence>
<comment type="similarity">
    <text evidence="3 7">Belongs to the PRA1 family.</text>
</comment>
<comment type="caution">
    <text evidence="8">The sequence shown here is derived from an EMBL/GenBank/DDBJ whole genome shotgun (WGS) entry which is preliminary data.</text>
</comment>
<keyword evidence="9" id="KW-1185">Reference proteome</keyword>
<evidence type="ECO:0000256" key="5">
    <source>
        <dbReference type="ARBA" id="ARBA00022989"/>
    </source>
</evidence>
<comment type="subcellular location">
    <subcellularLocation>
        <location evidence="2 7">Membrane</location>
        <topology evidence="2 7">Multi-pass membrane protein</topology>
    </subcellularLocation>
</comment>
<keyword evidence="5 7" id="KW-1133">Transmembrane helix</keyword>
<accession>A0A834G3J2</accession>
<evidence type="ECO:0000313" key="9">
    <source>
        <dbReference type="Proteomes" id="UP000626092"/>
    </source>
</evidence>
<dbReference type="Pfam" id="PF03208">
    <property type="entry name" value="PRA1"/>
    <property type="match status" value="1"/>
</dbReference>
<feature type="transmembrane region" description="Helical" evidence="7">
    <location>
        <begin position="145"/>
        <end position="162"/>
    </location>
</feature>
<proteinExistence type="inferred from homology"/>
<protein>
    <recommendedName>
        <fullName evidence="7">PRA1 family protein</fullName>
    </recommendedName>
</protein>
<evidence type="ECO:0000256" key="2">
    <source>
        <dbReference type="ARBA" id="ARBA00004141"/>
    </source>
</evidence>
<feature type="transmembrane region" description="Helical" evidence="7">
    <location>
        <begin position="67"/>
        <end position="85"/>
    </location>
</feature>
<evidence type="ECO:0000256" key="6">
    <source>
        <dbReference type="ARBA" id="ARBA00023136"/>
    </source>
</evidence>
<dbReference type="AlphaFoldDB" id="A0A834G3J2"/>
<evidence type="ECO:0000256" key="4">
    <source>
        <dbReference type="ARBA" id="ARBA00022692"/>
    </source>
</evidence>
<dbReference type="GO" id="GO:0005794">
    <property type="term" value="C:Golgi apparatus"/>
    <property type="evidence" value="ECO:0007669"/>
    <property type="project" value="TreeGrafter"/>
</dbReference>
<dbReference type="PANTHER" id="PTHR19317:SF2">
    <property type="entry name" value="PRA1 FAMILY PROTEIN F2"/>
    <property type="match status" value="1"/>
</dbReference>
<dbReference type="GO" id="GO:0016192">
    <property type="term" value="P:vesicle-mediated transport"/>
    <property type="evidence" value="ECO:0007669"/>
    <property type="project" value="TreeGrafter"/>
</dbReference>
<dbReference type="OrthoDB" id="63113at2759"/>
<feature type="transmembrane region" description="Helical" evidence="7">
    <location>
        <begin position="91"/>
        <end position="107"/>
    </location>
</feature>
<dbReference type="GO" id="GO:0016020">
    <property type="term" value="C:membrane"/>
    <property type="evidence" value="ECO:0007669"/>
    <property type="project" value="UniProtKB-SubCell"/>
</dbReference>